<evidence type="ECO:0000256" key="7">
    <source>
        <dbReference type="PIRSR" id="PIRSR000355-2"/>
    </source>
</evidence>
<dbReference type="CDD" id="cd01049">
    <property type="entry name" value="RNRR2"/>
    <property type="match status" value="1"/>
</dbReference>
<keyword evidence="5 7" id="KW-0408">Iron</keyword>
<keyword evidence="3 7" id="KW-0479">Metal-binding</keyword>
<keyword evidence="4" id="KW-0560">Oxidoreductase</keyword>
<dbReference type="Proteomes" id="UP001056973">
    <property type="component" value="Segment"/>
</dbReference>
<evidence type="ECO:0000256" key="5">
    <source>
        <dbReference type="ARBA" id="ARBA00023004"/>
    </source>
</evidence>
<feature type="binding site" evidence="7">
    <location>
        <position position="112"/>
    </location>
    <ligand>
        <name>Fe cation</name>
        <dbReference type="ChEBI" id="CHEBI:24875"/>
        <label>2</label>
    </ligand>
</feature>
<dbReference type="NCBIfam" id="NF007186">
    <property type="entry name" value="PRK09614.1-5"/>
    <property type="match status" value="1"/>
</dbReference>
<accession>A0A9E7IXH7</accession>
<name>A0A9E7IXH7_9CAUD</name>
<dbReference type="EC" id="1.17.4.1" evidence="2"/>
<dbReference type="GO" id="GO:0004748">
    <property type="term" value="F:ribonucleoside-diphosphate reductase activity, thioredoxin disulfide as acceptor"/>
    <property type="evidence" value="ECO:0007669"/>
    <property type="project" value="UniProtKB-EC"/>
</dbReference>
<evidence type="ECO:0000256" key="6">
    <source>
        <dbReference type="PIRSR" id="PIRSR000355-1"/>
    </source>
</evidence>
<dbReference type="Gene3D" id="1.10.620.20">
    <property type="entry name" value="Ribonucleotide Reductase, subunit A"/>
    <property type="match status" value="1"/>
</dbReference>
<dbReference type="InterPro" id="IPR009078">
    <property type="entry name" value="Ferritin-like_SF"/>
</dbReference>
<evidence type="ECO:0000256" key="4">
    <source>
        <dbReference type="ARBA" id="ARBA00023002"/>
    </source>
</evidence>
<proteinExistence type="inferred from homology"/>
<evidence type="ECO:0000256" key="2">
    <source>
        <dbReference type="ARBA" id="ARBA00012274"/>
    </source>
</evidence>
<evidence type="ECO:0000256" key="1">
    <source>
        <dbReference type="ARBA" id="ARBA00009303"/>
    </source>
</evidence>
<dbReference type="Pfam" id="PF00268">
    <property type="entry name" value="Ribonuc_red_sm"/>
    <property type="match status" value="1"/>
</dbReference>
<dbReference type="SUPFAM" id="SSF47240">
    <property type="entry name" value="Ferritin-like"/>
    <property type="match status" value="1"/>
</dbReference>
<feature type="binding site" evidence="7">
    <location>
        <position position="112"/>
    </location>
    <ligand>
        <name>Fe cation</name>
        <dbReference type="ChEBI" id="CHEBI:24875"/>
        <label>1</label>
    </ligand>
</feature>
<feature type="binding site" evidence="7">
    <location>
        <position position="81"/>
    </location>
    <ligand>
        <name>Fe cation</name>
        <dbReference type="ChEBI" id="CHEBI:24875"/>
        <label>1</label>
    </ligand>
</feature>
<reference evidence="8" key="1">
    <citation type="submission" date="2022-04" db="EMBL/GenBank/DDBJ databases">
        <authorList>
            <person name="Wang L."/>
            <person name="Zhang J."/>
            <person name="Wang J."/>
        </authorList>
    </citation>
    <scope>NUCLEOTIDE SEQUENCE</scope>
</reference>
<comment type="cofactor">
    <cofactor evidence="7">
        <name>Fe cation</name>
        <dbReference type="ChEBI" id="CHEBI:24875"/>
    </cofactor>
    <text evidence="7">Binds 2 iron ions per subunit.</text>
</comment>
<feature type="binding site" evidence="7">
    <location>
        <position position="208"/>
    </location>
    <ligand>
        <name>Fe cation</name>
        <dbReference type="ChEBI" id="CHEBI:24875"/>
        <label>2</label>
    </ligand>
</feature>
<dbReference type="PANTHER" id="PTHR23409">
    <property type="entry name" value="RIBONUCLEOSIDE-DIPHOSPHATE REDUCTASE SMALL CHAIN"/>
    <property type="match status" value="1"/>
</dbReference>
<dbReference type="InterPro" id="IPR012348">
    <property type="entry name" value="RNR-like"/>
</dbReference>
<dbReference type="GO" id="GO:0046872">
    <property type="term" value="F:metal ion binding"/>
    <property type="evidence" value="ECO:0007669"/>
    <property type="project" value="UniProtKB-KW"/>
</dbReference>
<sequence>MRRITETDMMVDNSPSLFSKRAEYKPFWYPWAYEAFVASEQMHWLVREVPMTQDVKTWRADLTDRERHLLTHIFRFFTQADVDVASGYIDRYLPTFKPVEVRMAMASIAAREGVHIQAYSTLIDELGIPEVEYSAFMGYKEMLDKHEYLFQRREGLEGLALDIAVFSAFGEGLQLFSSFVMLLNFTRFGKMTGMGQVVSWSIRDETHHVEFMMRVYHQLLAEHPRIRTAEHSERIREAAQRMVELEFAFIDLAYEMGENQGLPAEDVKQYIRYTADQRLGQLGERPLFGVSKNPLAWVDAIVFGKEHTNFFENRATDYSKGALSGSWDSAFD</sequence>
<evidence type="ECO:0000313" key="8">
    <source>
        <dbReference type="EMBL" id="UQM93950.1"/>
    </source>
</evidence>
<feature type="binding site" evidence="7">
    <location>
        <position position="171"/>
    </location>
    <ligand>
        <name>Fe cation</name>
        <dbReference type="ChEBI" id="CHEBI:24875"/>
        <label>2</label>
    </ligand>
</feature>
<organism evidence="8 9">
    <name type="scientific">Stenotrophomonas phage vB_Sm_QDWS359</name>
    <dbReference type="NCBI Taxonomy" id="2943841"/>
    <lineage>
        <taxon>Viruses</taxon>
        <taxon>Duplodnaviria</taxon>
        <taxon>Heunggongvirae</taxon>
        <taxon>Uroviricota</taxon>
        <taxon>Caudoviricetes</taxon>
        <taxon>Mesyanzhinovviridae</taxon>
        <taxon>Bradleyvirinae</taxon>
        <taxon>Xooduovirus</taxon>
        <taxon>Xooduovirus QDWS359</taxon>
    </lineage>
</organism>
<evidence type="ECO:0000313" key="9">
    <source>
        <dbReference type="Proteomes" id="UP001056973"/>
    </source>
</evidence>
<dbReference type="PIRSF" id="PIRSF000355">
    <property type="entry name" value="NrdB"/>
    <property type="match status" value="1"/>
</dbReference>
<comment type="similarity">
    <text evidence="1">Belongs to the ribonucleoside diphosphate reductase small chain family.</text>
</comment>
<dbReference type="EMBL" id="ON331942">
    <property type="protein sequence ID" value="UQM93950.1"/>
    <property type="molecule type" value="Genomic_DNA"/>
</dbReference>
<dbReference type="InterPro" id="IPR033909">
    <property type="entry name" value="RNR_small"/>
</dbReference>
<feature type="active site" evidence="6">
    <location>
        <position position="119"/>
    </location>
</feature>
<feature type="binding site" evidence="7">
    <location>
        <position position="115"/>
    </location>
    <ligand>
        <name>Fe cation</name>
        <dbReference type="ChEBI" id="CHEBI:24875"/>
        <label>1</label>
    </ligand>
</feature>
<dbReference type="InterPro" id="IPR000358">
    <property type="entry name" value="RNR_small_fam"/>
</dbReference>
<gene>
    <name evidence="8" type="ORF">vBSmQDWS359_40</name>
</gene>
<protein>
    <recommendedName>
        <fullName evidence="2">ribonucleoside-diphosphate reductase</fullName>
        <ecNumber evidence="2">1.17.4.1</ecNumber>
    </recommendedName>
</protein>
<dbReference type="GO" id="GO:0009263">
    <property type="term" value="P:deoxyribonucleotide biosynthetic process"/>
    <property type="evidence" value="ECO:0007669"/>
    <property type="project" value="InterPro"/>
</dbReference>
<dbReference type="PANTHER" id="PTHR23409:SF18">
    <property type="entry name" value="RIBONUCLEOSIDE-DIPHOSPHATE REDUCTASE SUBUNIT M2"/>
    <property type="match status" value="1"/>
</dbReference>
<keyword evidence="9" id="KW-1185">Reference proteome</keyword>
<feature type="binding site" evidence="7">
    <location>
        <position position="205"/>
    </location>
    <ligand>
        <name>Fe cation</name>
        <dbReference type="ChEBI" id="CHEBI:24875"/>
        <label>2</label>
    </ligand>
</feature>
<evidence type="ECO:0000256" key="3">
    <source>
        <dbReference type="ARBA" id="ARBA00022723"/>
    </source>
</evidence>